<evidence type="ECO:0000256" key="8">
    <source>
        <dbReference type="SAM" id="MobiDB-lite"/>
    </source>
</evidence>
<dbReference type="InterPro" id="IPR017907">
    <property type="entry name" value="Znf_RING_CS"/>
</dbReference>
<dbReference type="OrthoDB" id="1431934at2759"/>
<feature type="compositionally biased region" description="Low complexity" evidence="8">
    <location>
        <begin position="36"/>
        <end position="52"/>
    </location>
</feature>
<dbReference type="SMART" id="SM00184">
    <property type="entry name" value="RING"/>
    <property type="match status" value="2"/>
</dbReference>
<dbReference type="Pfam" id="PF13445">
    <property type="entry name" value="zf-RING_UBOX"/>
    <property type="match status" value="1"/>
</dbReference>
<dbReference type="InterPro" id="IPR044066">
    <property type="entry name" value="TRIAD_supradom"/>
</dbReference>
<evidence type="ECO:0000256" key="2">
    <source>
        <dbReference type="ARBA" id="ARBA00022723"/>
    </source>
</evidence>
<dbReference type="GO" id="GO:0008270">
    <property type="term" value="F:zinc ion binding"/>
    <property type="evidence" value="ECO:0007669"/>
    <property type="project" value="UniProtKB-KW"/>
</dbReference>
<evidence type="ECO:0000313" key="12">
    <source>
        <dbReference type="Proteomes" id="UP000383932"/>
    </source>
</evidence>
<keyword evidence="1" id="KW-0808">Transferase</keyword>
<keyword evidence="12" id="KW-1185">Reference proteome</keyword>
<evidence type="ECO:0000259" key="10">
    <source>
        <dbReference type="PROSITE" id="PS51873"/>
    </source>
</evidence>
<keyword evidence="3" id="KW-0677">Repeat</keyword>
<dbReference type="PANTHER" id="PTHR11685">
    <property type="entry name" value="RBR FAMILY RING FINGER AND IBR DOMAIN-CONTAINING"/>
    <property type="match status" value="1"/>
</dbReference>
<gene>
    <name evidence="11" type="ORF">CTheo_7884</name>
</gene>
<dbReference type="InterPro" id="IPR001841">
    <property type="entry name" value="Znf_RING"/>
</dbReference>
<comment type="caution">
    <text evidence="11">The sequence shown here is derived from an EMBL/GenBank/DDBJ whole genome shotgun (WGS) entry which is preliminary data.</text>
</comment>
<evidence type="ECO:0000256" key="3">
    <source>
        <dbReference type="ARBA" id="ARBA00022737"/>
    </source>
</evidence>
<feature type="domain" description="RING-type" evidence="9">
    <location>
        <begin position="432"/>
        <end position="480"/>
    </location>
</feature>
<evidence type="ECO:0000313" key="11">
    <source>
        <dbReference type="EMBL" id="KAB5588675.1"/>
    </source>
</evidence>
<evidence type="ECO:0000256" key="1">
    <source>
        <dbReference type="ARBA" id="ARBA00022679"/>
    </source>
</evidence>
<dbReference type="InterPro" id="IPR031127">
    <property type="entry name" value="E3_UB_ligase_RBR"/>
</dbReference>
<evidence type="ECO:0000256" key="6">
    <source>
        <dbReference type="ARBA" id="ARBA00022833"/>
    </source>
</evidence>
<evidence type="ECO:0000259" key="9">
    <source>
        <dbReference type="PROSITE" id="PS50089"/>
    </source>
</evidence>
<dbReference type="SUPFAM" id="SSF57850">
    <property type="entry name" value="RING/U-box"/>
    <property type="match status" value="2"/>
</dbReference>
<reference evidence="11 12" key="1">
    <citation type="journal article" date="2019" name="Fungal Biol. Biotechnol.">
        <title>Draft genome sequence of fastidious pathogen Ceratobasidium theobromae, which causes vascular-streak dieback in Theobroma cacao.</title>
        <authorList>
            <person name="Ali S.S."/>
            <person name="Asman A."/>
            <person name="Shao J."/>
            <person name="Firmansyah A.P."/>
            <person name="Susilo A.W."/>
            <person name="Rosmana A."/>
            <person name="McMahon P."/>
            <person name="Junaid M."/>
            <person name="Guest D."/>
            <person name="Kheng T.Y."/>
            <person name="Meinhardt L.W."/>
            <person name="Bailey B.A."/>
        </authorList>
    </citation>
    <scope>NUCLEOTIDE SEQUENCE [LARGE SCALE GENOMIC DNA]</scope>
    <source>
        <strain evidence="11 12">CT2</strain>
    </source>
</reference>
<dbReference type="AlphaFoldDB" id="A0A5N5QAA9"/>
<evidence type="ECO:0000256" key="5">
    <source>
        <dbReference type="ARBA" id="ARBA00022786"/>
    </source>
</evidence>
<dbReference type="InterPro" id="IPR013083">
    <property type="entry name" value="Znf_RING/FYVE/PHD"/>
</dbReference>
<dbReference type="Proteomes" id="UP000383932">
    <property type="component" value="Unassembled WGS sequence"/>
</dbReference>
<keyword evidence="4 7" id="KW-0863">Zinc-finger</keyword>
<dbReference type="PROSITE" id="PS51873">
    <property type="entry name" value="TRIAD"/>
    <property type="match status" value="1"/>
</dbReference>
<keyword evidence="2" id="KW-0479">Metal-binding</keyword>
<dbReference type="InterPro" id="IPR027370">
    <property type="entry name" value="Znf-RING_euk"/>
</dbReference>
<dbReference type="GO" id="GO:0004842">
    <property type="term" value="F:ubiquitin-protein transferase activity"/>
    <property type="evidence" value="ECO:0007669"/>
    <property type="project" value="InterPro"/>
</dbReference>
<keyword evidence="6" id="KW-0862">Zinc</keyword>
<name>A0A5N5QAA9_9AGAM</name>
<proteinExistence type="predicted"/>
<protein>
    <submittedName>
        <fullName evidence="11">E3 ubiquitin-protein ligase</fullName>
    </submittedName>
</protein>
<keyword evidence="5" id="KW-0833">Ubl conjugation pathway</keyword>
<dbReference type="Gene3D" id="1.20.120.1750">
    <property type="match status" value="1"/>
</dbReference>
<dbReference type="PROSITE" id="PS00518">
    <property type="entry name" value="ZF_RING_1"/>
    <property type="match status" value="1"/>
</dbReference>
<organism evidence="11 12">
    <name type="scientific">Ceratobasidium theobromae</name>
    <dbReference type="NCBI Taxonomy" id="1582974"/>
    <lineage>
        <taxon>Eukaryota</taxon>
        <taxon>Fungi</taxon>
        <taxon>Dikarya</taxon>
        <taxon>Basidiomycota</taxon>
        <taxon>Agaricomycotina</taxon>
        <taxon>Agaricomycetes</taxon>
        <taxon>Cantharellales</taxon>
        <taxon>Ceratobasidiaceae</taxon>
        <taxon>Ceratobasidium</taxon>
    </lineage>
</organism>
<dbReference type="EMBL" id="SSOP01000393">
    <property type="protein sequence ID" value="KAB5588675.1"/>
    <property type="molecule type" value="Genomic_DNA"/>
</dbReference>
<feature type="region of interest" description="Disordered" evidence="8">
    <location>
        <begin position="368"/>
        <end position="395"/>
    </location>
</feature>
<dbReference type="Gene3D" id="3.30.40.10">
    <property type="entry name" value="Zinc/RING finger domain, C3HC4 (zinc finger)"/>
    <property type="match status" value="1"/>
</dbReference>
<feature type="region of interest" description="Disordered" evidence="8">
    <location>
        <begin position="1"/>
        <end position="67"/>
    </location>
</feature>
<evidence type="ECO:0000256" key="4">
    <source>
        <dbReference type="ARBA" id="ARBA00022771"/>
    </source>
</evidence>
<accession>A0A5N5QAA9</accession>
<dbReference type="GO" id="GO:0016567">
    <property type="term" value="P:protein ubiquitination"/>
    <property type="evidence" value="ECO:0007669"/>
    <property type="project" value="InterPro"/>
</dbReference>
<evidence type="ECO:0000256" key="7">
    <source>
        <dbReference type="PROSITE-ProRule" id="PRU00175"/>
    </source>
</evidence>
<feature type="domain" description="RING-type" evidence="10">
    <location>
        <begin position="428"/>
        <end position="641"/>
    </location>
</feature>
<sequence length="697" mass="76538">MSTTSSKRSDSKGSNNPPSEKSRHERRSSSNKAADSSRASSTLSTSKSSTTHVSKHSKTASGSASYASKASSSAKSSVNILSQLTPSEKIDRVFAGETHIISYPGTSQYSQGAPSACGLAALNFIRLFFDKPLQGITGTDLVKSLSTPNMHLVGYLLQVASTINNLTSTGCNRNMCTLALKVYDRHDKLVGFDAFLDMLNALQTPQAPNDATAALITRPPEIVAVIRIPLFIQNQDKPSGSNKDASIYAIFDSHSRPEHPTGAGLTLLPSIAAAAQRLTALLRVNMNVRSAALQWEAQLMSQFSAHLVCRAAWRSPQDEQSTRLAAVYEANAGMLRGIEAEEELKRAQNEAAELKKTLRNLERELHHANQALDSKPKSGPPKKPEEPKPTKNTEGLSEDALMALRMQEEFDAEDQLLTELAGGPDSRQGFDCGVCFETFHTGALAPMEGCSHTFCRDCMRDYIKSKLGSRSFPIICPTCHATKDSETQGRVSQDLVETIGLDEQEYATYVELSLASLSVMVHCRKCQRAAFVVRADLESQEKVISCPLPDCAHKWCKNCNKSLEGDETHSCDGTSELRELMASQGWKECPGCKTPISRNEGCYHMTVSRILSHGYVRLISYIRSVELRAATREYIIHGQLVGSKENIGRHFCYRCGELITQSLSRDAIQSAVNEHFRGKCDMFDIPVLSFVQRLRRS</sequence>
<feature type="compositionally biased region" description="Polar residues" evidence="8">
    <location>
        <begin position="1"/>
        <end position="18"/>
    </location>
</feature>
<dbReference type="PROSITE" id="PS50089">
    <property type="entry name" value="ZF_RING_2"/>
    <property type="match status" value="1"/>
</dbReference>
<feature type="compositionally biased region" description="Basic and acidic residues" evidence="8">
    <location>
        <begin position="382"/>
        <end position="391"/>
    </location>
</feature>